<keyword evidence="2" id="KW-0732">Signal</keyword>
<feature type="signal peptide" evidence="2">
    <location>
        <begin position="1"/>
        <end position="18"/>
    </location>
</feature>
<evidence type="ECO:0000259" key="3">
    <source>
        <dbReference type="Pfam" id="PF00561"/>
    </source>
</evidence>
<feature type="domain" description="AB hydrolase-1" evidence="3">
    <location>
        <begin position="80"/>
        <end position="281"/>
    </location>
</feature>
<dbReference type="EMBL" id="BAABGY010000015">
    <property type="protein sequence ID" value="GAA4341211.1"/>
    <property type="molecule type" value="Genomic_DNA"/>
</dbReference>
<evidence type="ECO:0000313" key="4">
    <source>
        <dbReference type="EMBL" id="GAA4341211.1"/>
    </source>
</evidence>
<dbReference type="Proteomes" id="UP001501725">
    <property type="component" value="Unassembled WGS sequence"/>
</dbReference>
<dbReference type="Pfam" id="PF00561">
    <property type="entry name" value="Abhydrolase_1"/>
    <property type="match status" value="1"/>
</dbReference>
<evidence type="ECO:0000313" key="5">
    <source>
        <dbReference type="Proteomes" id="UP001501725"/>
    </source>
</evidence>
<reference evidence="5" key="1">
    <citation type="journal article" date="2019" name="Int. J. Syst. Evol. Microbiol.">
        <title>The Global Catalogue of Microorganisms (GCM) 10K type strain sequencing project: providing services to taxonomists for standard genome sequencing and annotation.</title>
        <authorList>
            <consortium name="The Broad Institute Genomics Platform"/>
            <consortium name="The Broad Institute Genome Sequencing Center for Infectious Disease"/>
            <person name="Wu L."/>
            <person name="Ma J."/>
        </authorList>
    </citation>
    <scope>NUCLEOTIDE SEQUENCE [LARGE SCALE GENOMIC DNA]</scope>
    <source>
        <strain evidence="5">JCM 17919</strain>
    </source>
</reference>
<sequence>MRALSLCFFLVLTLTAAAQRSYGDSILRRLQVPDAPVRLTVVADTVRNRIPFRDVHFVVGPGDTASATLVQAAGAPLRKPLILFQHWGGGNRHYFDAEMEAFAARGFLCLSLDAPWHWPSADSTADPLRAYPDNIQRSVRAITRFLNWTRSQRALIDPDRIYYIGHSYGATLGGLLLPAEPRIRAAVFMAGLPSLSRSMEEDPLGAWKTTKEKKRGIYDTAVYRLSLMEPEHLVRLANARIYYQAAANDQYIVRRHSEEYIRAIGPARTSWYATDHLFKSDSALKDRIAWLLVQDTVTAKAAREGRRLLEQAAAKLGMRNSGPTLRQHWMGELTFYDTAGKATSRWEQQWYLHLPDTVRVRSRHTEAYLPLLPSLELTPAGGVRPRSGRPIDSASFALERRIYYLYWLSLCGPALQLPGTQVHRQRNISFSTESIRVVQRSWPPVVIEIDRKRGLPVALHFEDADTAQRLVLRPGEWIGTPQGMRPRLLRIHRGPGERLLRSIRIDSLTRL</sequence>
<dbReference type="SUPFAM" id="SSF53474">
    <property type="entry name" value="alpha/beta-Hydrolases"/>
    <property type="match status" value="1"/>
</dbReference>
<dbReference type="RefSeq" id="WP_345257613.1">
    <property type="nucleotide sequence ID" value="NZ_BAABGY010000015.1"/>
</dbReference>
<dbReference type="PANTHER" id="PTHR22946:SF8">
    <property type="entry name" value="ACETYL XYLAN ESTERASE DOMAIN-CONTAINING PROTEIN"/>
    <property type="match status" value="1"/>
</dbReference>
<protein>
    <recommendedName>
        <fullName evidence="3">AB hydrolase-1 domain-containing protein</fullName>
    </recommendedName>
</protein>
<evidence type="ECO:0000256" key="2">
    <source>
        <dbReference type="SAM" id="SignalP"/>
    </source>
</evidence>
<name>A0ABP8HM28_9BACT</name>
<dbReference type="InterPro" id="IPR029058">
    <property type="entry name" value="AB_hydrolase_fold"/>
</dbReference>
<proteinExistence type="inferred from homology"/>
<gene>
    <name evidence="4" type="ORF">GCM10023184_39420</name>
</gene>
<organism evidence="4 5">
    <name type="scientific">Flaviaesturariibacter amylovorans</name>
    <dbReference type="NCBI Taxonomy" id="1084520"/>
    <lineage>
        <taxon>Bacteria</taxon>
        <taxon>Pseudomonadati</taxon>
        <taxon>Bacteroidota</taxon>
        <taxon>Chitinophagia</taxon>
        <taxon>Chitinophagales</taxon>
        <taxon>Chitinophagaceae</taxon>
        <taxon>Flaviaestuariibacter</taxon>
    </lineage>
</organism>
<comment type="similarity">
    <text evidence="1">Belongs to the AB hydrolase superfamily. FUS2 hydrolase family.</text>
</comment>
<dbReference type="InterPro" id="IPR000073">
    <property type="entry name" value="AB_hydrolase_1"/>
</dbReference>
<dbReference type="PANTHER" id="PTHR22946">
    <property type="entry name" value="DIENELACTONE HYDROLASE DOMAIN-CONTAINING PROTEIN-RELATED"/>
    <property type="match status" value="1"/>
</dbReference>
<feature type="chain" id="PRO_5047477029" description="AB hydrolase-1 domain-containing protein" evidence="2">
    <location>
        <begin position="19"/>
        <end position="511"/>
    </location>
</feature>
<comment type="caution">
    <text evidence="4">The sequence shown here is derived from an EMBL/GenBank/DDBJ whole genome shotgun (WGS) entry which is preliminary data.</text>
</comment>
<evidence type="ECO:0000256" key="1">
    <source>
        <dbReference type="ARBA" id="ARBA00038115"/>
    </source>
</evidence>
<dbReference type="InterPro" id="IPR050261">
    <property type="entry name" value="FrsA_esterase"/>
</dbReference>
<dbReference type="Gene3D" id="3.40.50.1820">
    <property type="entry name" value="alpha/beta hydrolase"/>
    <property type="match status" value="1"/>
</dbReference>
<keyword evidence="5" id="KW-1185">Reference proteome</keyword>
<accession>A0ABP8HM28</accession>